<comment type="pathway">
    <text evidence="1">Quinol/quinone metabolism; menaquinone biosynthesis.</text>
</comment>
<dbReference type="CDD" id="cd17766">
    <property type="entry name" value="futalosine_nucleosidase_MqnB"/>
    <property type="match status" value="1"/>
</dbReference>
<comment type="catalytic activity">
    <reaction evidence="1">
        <text>futalosine + H2O = dehypoxanthine futalosine + hypoxanthine</text>
        <dbReference type="Rhea" id="RHEA:25904"/>
        <dbReference type="ChEBI" id="CHEBI:15377"/>
        <dbReference type="ChEBI" id="CHEBI:17368"/>
        <dbReference type="ChEBI" id="CHEBI:58863"/>
        <dbReference type="ChEBI" id="CHEBI:58864"/>
        <dbReference type="EC" id="3.2.2.26"/>
    </reaction>
</comment>
<reference evidence="5" key="1">
    <citation type="journal article" date="2019" name="Int. J. Syst. Evol. Microbiol.">
        <title>The Global Catalogue of Microorganisms (GCM) 10K type strain sequencing project: providing services to taxonomists for standard genome sequencing and annotation.</title>
        <authorList>
            <consortium name="The Broad Institute Genomics Platform"/>
            <consortium name="The Broad Institute Genome Sequencing Center for Infectious Disease"/>
            <person name="Wu L."/>
            <person name="Ma J."/>
        </authorList>
    </citation>
    <scope>NUCLEOTIDE SEQUENCE [LARGE SCALE GENOMIC DNA]</scope>
    <source>
        <strain evidence="5">CCUG 56029</strain>
    </source>
</reference>
<organism evidence="4 5">
    <name type="scientific">Deinococcus navajonensis</name>
    <dbReference type="NCBI Taxonomy" id="309884"/>
    <lineage>
        <taxon>Bacteria</taxon>
        <taxon>Thermotogati</taxon>
        <taxon>Deinococcota</taxon>
        <taxon>Deinococci</taxon>
        <taxon>Deinococcales</taxon>
        <taxon>Deinococcaceae</taxon>
        <taxon>Deinococcus</taxon>
    </lineage>
</organism>
<dbReference type="Gene3D" id="3.40.50.1580">
    <property type="entry name" value="Nucleoside phosphorylase domain"/>
    <property type="match status" value="1"/>
</dbReference>
<dbReference type="InterPro" id="IPR019963">
    <property type="entry name" value="FL_hydrolase_MqnB"/>
</dbReference>
<dbReference type="PANTHER" id="PTHR46832">
    <property type="entry name" value="5'-METHYLTHIOADENOSINE/S-ADENOSYLHOMOCYSTEINE NUCLEOSIDASE"/>
    <property type="match status" value="1"/>
</dbReference>
<comment type="similarity">
    <text evidence="1">Belongs to the PNP/UDP phosphorylase family. Futalosine hydrolase subfamily.</text>
</comment>
<dbReference type="InterPro" id="IPR000845">
    <property type="entry name" value="Nucleoside_phosphorylase_d"/>
</dbReference>
<dbReference type="GO" id="GO:0016798">
    <property type="term" value="F:hydrolase activity, acting on glycosyl bonds"/>
    <property type="evidence" value="ECO:0007669"/>
    <property type="project" value="UniProtKB-KW"/>
</dbReference>
<sequence length="214" mass="21719">MVPLIVVATAGEAAPLRRLPARVVVSGVGPVAAALATARALFQAPAPLVISAGIAGAFSSSGLQPGDLAFSSRMIQADLGAWDGDAWLPLAQLGLSVSPAEPHAAEFEAWSGAAQAAEALGAAYGPMLTLCAVTGDKKQAARLEFRYPGALTEGMEGAGVAHAAWLAGAPVVEVRGISNLVGPRDRSAWDIGAALRATQTGLLGVLRFWGSEEE</sequence>
<dbReference type="HAMAP" id="MF_00991">
    <property type="entry name" value="MqnB"/>
    <property type="match status" value="1"/>
</dbReference>
<dbReference type="Proteomes" id="UP001595998">
    <property type="component" value="Unassembled WGS sequence"/>
</dbReference>
<comment type="function">
    <text evidence="1">Catalyzes the hydrolysis of futalosine (FL) to dehypoxanthine futalosine (DHFL) and hypoxanthine, a step in the biosynthesis of menaquinone (MK, vitamin K2).</text>
</comment>
<keyword evidence="5" id="KW-1185">Reference proteome</keyword>
<dbReference type="InterPro" id="IPR035994">
    <property type="entry name" value="Nucleoside_phosphorylase_sf"/>
</dbReference>
<keyword evidence="1 4" id="KW-0378">Hydrolase</keyword>
<dbReference type="Pfam" id="PF01048">
    <property type="entry name" value="PNP_UDP_1"/>
    <property type="match status" value="1"/>
</dbReference>
<name>A0ABV8XP95_9DEIO</name>
<dbReference type="EMBL" id="JBHSEH010000022">
    <property type="protein sequence ID" value="MFC4427381.1"/>
    <property type="molecule type" value="Genomic_DNA"/>
</dbReference>
<proteinExistence type="inferred from homology"/>
<dbReference type="EC" id="3.2.2.26" evidence="1 2"/>
<keyword evidence="4" id="KW-0326">Glycosidase</keyword>
<dbReference type="RefSeq" id="WP_380040813.1">
    <property type="nucleotide sequence ID" value="NZ_JBHSEH010000022.1"/>
</dbReference>
<evidence type="ECO:0000256" key="2">
    <source>
        <dbReference type="NCBIfam" id="TIGR03664"/>
    </source>
</evidence>
<dbReference type="NCBIfam" id="TIGR03664">
    <property type="entry name" value="fut_nucase"/>
    <property type="match status" value="1"/>
</dbReference>
<feature type="domain" description="Nucleoside phosphorylase" evidence="3">
    <location>
        <begin position="20"/>
        <end position="186"/>
    </location>
</feature>
<gene>
    <name evidence="1 4" type="primary">mqnB</name>
    <name evidence="4" type="ORF">ACFOZ9_14280</name>
</gene>
<evidence type="ECO:0000313" key="5">
    <source>
        <dbReference type="Proteomes" id="UP001595998"/>
    </source>
</evidence>
<accession>A0ABV8XP95</accession>
<evidence type="ECO:0000313" key="4">
    <source>
        <dbReference type="EMBL" id="MFC4427381.1"/>
    </source>
</evidence>
<protein>
    <recommendedName>
        <fullName evidence="1 2">Futalosine hydrolase</fullName>
        <shortName evidence="1">FL hydrolase</shortName>
        <ecNumber evidence="1 2">3.2.2.26</ecNumber>
    </recommendedName>
    <alternativeName>
        <fullName evidence="1">Futalosine nucleosidase</fullName>
    </alternativeName>
    <alternativeName>
        <fullName evidence="1">Menaquinone biosynthetic enzyme MqnB</fullName>
    </alternativeName>
</protein>
<comment type="caution">
    <text evidence="4">The sequence shown here is derived from an EMBL/GenBank/DDBJ whole genome shotgun (WGS) entry which is preliminary data.</text>
</comment>
<evidence type="ECO:0000256" key="1">
    <source>
        <dbReference type="HAMAP-Rule" id="MF_00991"/>
    </source>
</evidence>
<keyword evidence="1" id="KW-0474">Menaquinone biosynthesis</keyword>
<dbReference type="SUPFAM" id="SSF53167">
    <property type="entry name" value="Purine and uridine phosphorylases"/>
    <property type="match status" value="1"/>
</dbReference>
<dbReference type="PANTHER" id="PTHR46832:SF2">
    <property type="entry name" value="FUTALOSINE HYDROLASE"/>
    <property type="match status" value="1"/>
</dbReference>
<evidence type="ECO:0000259" key="3">
    <source>
        <dbReference type="Pfam" id="PF01048"/>
    </source>
</evidence>